<dbReference type="Gene3D" id="1.25.40.10">
    <property type="entry name" value="Tetratricopeptide repeat domain"/>
    <property type="match status" value="4"/>
</dbReference>
<dbReference type="InterPro" id="IPR033443">
    <property type="entry name" value="PROP1-like_PPR_dom"/>
</dbReference>
<feature type="compositionally biased region" description="Low complexity" evidence="6">
    <location>
        <begin position="1310"/>
        <end position="1330"/>
    </location>
</feature>
<dbReference type="Proteomes" id="UP000054166">
    <property type="component" value="Unassembled WGS sequence"/>
</dbReference>
<feature type="repeat" description="PPR" evidence="5">
    <location>
        <begin position="468"/>
        <end position="502"/>
    </location>
</feature>
<name>A0A0C3FID6_PILCF</name>
<feature type="repeat" description="PPR" evidence="5">
    <location>
        <begin position="512"/>
        <end position="546"/>
    </location>
</feature>
<feature type="region of interest" description="Disordered" evidence="6">
    <location>
        <begin position="182"/>
        <end position="227"/>
    </location>
</feature>
<dbReference type="Pfam" id="PF01535">
    <property type="entry name" value="PPR"/>
    <property type="match status" value="3"/>
</dbReference>
<dbReference type="Pfam" id="PF17177">
    <property type="entry name" value="PPR_long"/>
    <property type="match status" value="1"/>
</dbReference>
<feature type="compositionally biased region" description="Basic residues" evidence="6">
    <location>
        <begin position="115"/>
        <end position="127"/>
    </location>
</feature>
<dbReference type="EMBL" id="KN833009">
    <property type="protein sequence ID" value="KIM79469.1"/>
    <property type="molecule type" value="Genomic_DNA"/>
</dbReference>
<feature type="compositionally biased region" description="Polar residues" evidence="6">
    <location>
        <begin position="91"/>
        <end position="104"/>
    </location>
</feature>
<dbReference type="PROSITE" id="PS51375">
    <property type="entry name" value="PPR"/>
    <property type="match status" value="5"/>
</dbReference>
<accession>A0A0C3FID6</accession>
<dbReference type="InterPro" id="IPR002885">
    <property type="entry name" value="PPR_rpt"/>
</dbReference>
<reference evidence="8 9" key="1">
    <citation type="submission" date="2014-04" db="EMBL/GenBank/DDBJ databases">
        <authorList>
            <consortium name="DOE Joint Genome Institute"/>
            <person name="Kuo A."/>
            <person name="Tarkka M."/>
            <person name="Buscot F."/>
            <person name="Kohler A."/>
            <person name="Nagy L.G."/>
            <person name="Floudas D."/>
            <person name="Copeland A."/>
            <person name="Barry K.W."/>
            <person name="Cichocki N."/>
            <person name="Veneault-Fourrey C."/>
            <person name="LaButti K."/>
            <person name="Lindquist E.A."/>
            <person name="Lipzen A."/>
            <person name="Lundell T."/>
            <person name="Morin E."/>
            <person name="Murat C."/>
            <person name="Sun H."/>
            <person name="Tunlid A."/>
            <person name="Henrissat B."/>
            <person name="Grigoriev I.V."/>
            <person name="Hibbett D.S."/>
            <person name="Martin F."/>
            <person name="Nordberg H.P."/>
            <person name="Cantor M.N."/>
            <person name="Hua S.X."/>
        </authorList>
    </citation>
    <scope>NUCLEOTIDE SEQUENCE [LARGE SCALE GENOMIC DNA]</scope>
    <source>
        <strain evidence="8 9">F 1598</strain>
    </source>
</reference>
<evidence type="ECO:0000256" key="1">
    <source>
        <dbReference type="ARBA" id="ARBA00006192"/>
    </source>
</evidence>
<comment type="similarity">
    <text evidence="1">Belongs to the CCM1 family.</text>
</comment>
<evidence type="ECO:0000256" key="5">
    <source>
        <dbReference type="PROSITE-ProRule" id="PRU00708"/>
    </source>
</evidence>
<dbReference type="InterPro" id="IPR011990">
    <property type="entry name" value="TPR-like_helical_dom_sf"/>
</dbReference>
<evidence type="ECO:0000313" key="8">
    <source>
        <dbReference type="EMBL" id="KIM79469.1"/>
    </source>
</evidence>
<proteinExistence type="inferred from homology"/>
<dbReference type="InParanoid" id="A0A0C3FID6"/>
<evidence type="ECO:0000256" key="3">
    <source>
        <dbReference type="ARBA" id="ARBA00044493"/>
    </source>
</evidence>
<evidence type="ECO:0000256" key="2">
    <source>
        <dbReference type="ARBA" id="ARBA00022737"/>
    </source>
</evidence>
<dbReference type="OrthoDB" id="411857at2759"/>
<evidence type="ECO:0000256" key="6">
    <source>
        <dbReference type="SAM" id="MobiDB-lite"/>
    </source>
</evidence>
<evidence type="ECO:0000256" key="4">
    <source>
        <dbReference type="ARBA" id="ARBA00044511"/>
    </source>
</evidence>
<sequence>MLPKVATHILHQTSRAVTAVQNQTGYTIRNVLQLQTQSSTPATTGGGLGSWSGAGSSSWGSSGAGPGGAKYNAGSRFYNGYTGAGRAVTHANSSTANDGTNGQSDDNDEFTLRRVPLHRPHRPRTRSHSLSIGGRQERGEKLGVLKTVQLHARSKHAFATTVEIPQPSTPDVTRPVIVRRNSTSTPLSSQALDSEPPPPPAASPPPPTLPDTDPAAPQSTTEPVIDNKYKASSLFQELIKARKSRDAALVLTLVQRMRSHPEPPHTAEFNMALEALHETRRPGEPLNIILETYNDMIKRSVLPNTRTYLILILALTDRDYEVNKAIMSLKSRIKRRLRYESSNQPLEESRIEQLLSENNFASAMSLFEAASAITWNRQIIPLPIYSNLIRSCAFHSNIDAAIHVFAHLERRSDLLPSATIFAHLMSVYMNVGDLRGVKDVFDEYKSAVKENRISLAKNKTDPRARNHDILVWNKMIEAFFRCGEYVGAMNLLEQMMDSKADEMDVTGVPSPSSSTFTHIIAGFCQAGDTTSALNWFDRLLQQDTTARHPHETSTIPSKPDELAWMVMLEALALEKRVPDLNRLFGILVQNAGKDGLEIRATDRMMLFEANMEYFDEHKDMPKEDAIKTLTFLVQNVLALDESNVSVKLHRWGRRKMIFEVTQKYLQFGDPVSAFDVLEPFVQKRLEYLRQAESSAHMNAADIYNEMLILRDMVKTITSQVVKPEFVQHLTVSFEYALRMLHLSDATGFYPSAPVARYYVDAYALSKSCGEAVELKLRDWELLAYASTALELPNNEEAPQKPQHHKGTVALLEDFKKHDVDLEKFNTGITRRIVKAVFLKHGIEELQALFTRLGPDYERALNNPGRDGVSLLASLHDSPPKISQGIIKVMPHKEPVRIDVYHSRYVEEFFPNHPTVTPLLAYSRFEAGVAQGIYPVPSAIGRLINALGRLKEMDKVRTLYKAAQLVLSTLESSSHWQSNAWFQIEDQMIIACAHAGEMDAAFEHRQRIIEQGGTPSADAYGGLIECVKDTTDDTSNAISLYRESQAVGCLPNVYLFNTIISKLAKARKADFALELFQEMKSIEGIRPSSITYGAVIAACARVGDAMSAEQLFLEMSEQRNFRPRIPPYNTMMQLYVHTKPNRERVLYYYDLLLKTNIRPSEHTYKLLLDAYGTIEPVDIHAMGDVFSELERNRHVAIQGVHWASLINAWGCVHKDLDKAIALFESIFTHPSTARSSGPMPDAVTYEALINVLVTHRRMDLVQSFLDRLRESGIHMTAYIANLLIKGHAAVGDIDQARSVFESLEDPPQGMAATSNHAPHSSSPSSPKTPATGPCHREPSTWEAMFRAELGAGNRGNAIALLEGLQARQYPPAVYNRISGIMLDDAVSPWAAS</sequence>
<dbReference type="HOGENOM" id="CLU_002074_1_0_1"/>
<evidence type="ECO:0000259" key="7">
    <source>
        <dbReference type="Pfam" id="PF17177"/>
    </source>
</evidence>
<evidence type="ECO:0000313" key="9">
    <source>
        <dbReference type="Proteomes" id="UP000054166"/>
    </source>
</evidence>
<protein>
    <recommendedName>
        <fullName evidence="7">PROP1-like PPR domain-containing protein</fullName>
    </recommendedName>
</protein>
<feature type="repeat" description="PPR" evidence="5">
    <location>
        <begin position="1051"/>
        <end position="1081"/>
    </location>
</feature>
<comment type="function">
    <text evidence="3">Regulates mitochondrial small subunit maturation by controlling 15S rRNA 5'-end processing. Localizes to the 5' precursor of the 15S rRNA in a position that is subsequently occupied by mS47 in the mature yeast mtSSU. Uses structure and sequence-specific RNA recognition, binding to a single-stranded region of the precursor and specifically recognizing bases -6 to -1. The exchange of Ccm1 for mS47 is coupled to the irreversible removal of precursor rRNA that is accompanied by conformational changes of the mitoribosomal proteins uS5m and mS26. These conformational changes signal completion of 5'-end rRNA processing through protection of the mature 5'-end of the 15S rRNA and stabilization of mS47. The removal of the 5' precursor together with the dissociation of Ccm1 may be catalyzed by the 5'-3' exoribonuclease Pet127. Involved in the specific removal of group I introns in mitochondrial encoded transcripts.</text>
</comment>
<gene>
    <name evidence="8" type="ORF">PILCRDRAFT_823366</name>
</gene>
<feature type="repeat" description="PPR" evidence="5">
    <location>
        <begin position="1240"/>
        <end position="1274"/>
    </location>
</feature>
<dbReference type="STRING" id="765440.A0A0C3FID6"/>
<feature type="region of interest" description="Disordered" evidence="6">
    <location>
        <begin position="38"/>
        <end position="67"/>
    </location>
</feature>
<comment type="subunit">
    <text evidence="4">Binds to mitochondrial small subunit 15S rRNA.</text>
</comment>
<dbReference type="PANTHER" id="PTHR47447">
    <property type="entry name" value="OS03G0856100 PROTEIN"/>
    <property type="match status" value="1"/>
</dbReference>
<feature type="region of interest" description="Disordered" evidence="6">
    <location>
        <begin position="91"/>
        <end position="138"/>
    </location>
</feature>
<feature type="repeat" description="PPR" evidence="5">
    <location>
        <begin position="1087"/>
        <end position="1122"/>
    </location>
</feature>
<reference evidence="9" key="2">
    <citation type="submission" date="2015-01" db="EMBL/GenBank/DDBJ databases">
        <title>Evolutionary Origins and Diversification of the Mycorrhizal Mutualists.</title>
        <authorList>
            <consortium name="DOE Joint Genome Institute"/>
            <consortium name="Mycorrhizal Genomics Consortium"/>
            <person name="Kohler A."/>
            <person name="Kuo A."/>
            <person name="Nagy L.G."/>
            <person name="Floudas D."/>
            <person name="Copeland A."/>
            <person name="Barry K.W."/>
            <person name="Cichocki N."/>
            <person name="Veneault-Fourrey C."/>
            <person name="LaButti K."/>
            <person name="Lindquist E.A."/>
            <person name="Lipzen A."/>
            <person name="Lundell T."/>
            <person name="Morin E."/>
            <person name="Murat C."/>
            <person name="Riley R."/>
            <person name="Ohm R."/>
            <person name="Sun H."/>
            <person name="Tunlid A."/>
            <person name="Henrissat B."/>
            <person name="Grigoriev I.V."/>
            <person name="Hibbett D.S."/>
            <person name="Martin F."/>
        </authorList>
    </citation>
    <scope>NUCLEOTIDE SEQUENCE [LARGE SCALE GENOMIC DNA]</scope>
    <source>
        <strain evidence="9">F 1598</strain>
    </source>
</reference>
<feature type="region of interest" description="Disordered" evidence="6">
    <location>
        <begin position="1304"/>
        <end position="1336"/>
    </location>
</feature>
<dbReference type="NCBIfam" id="TIGR00756">
    <property type="entry name" value="PPR"/>
    <property type="match status" value="3"/>
</dbReference>
<organism evidence="8 9">
    <name type="scientific">Piloderma croceum (strain F 1598)</name>
    <dbReference type="NCBI Taxonomy" id="765440"/>
    <lineage>
        <taxon>Eukaryota</taxon>
        <taxon>Fungi</taxon>
        <taxon>Dikarya</taxon>
        <taxon>Basidiomycota</taxon>
        <taxon>Agaricomycotina</taxon>
        <taxon>Agaricomycetes</taxon>
        <taxon>Agaricomycetidae</taxon>
        <taxon>Atheliales</taxon>
        <taxon>Atheliaceae</taxon>
        <taxon>Piloderma</taxon>
    </lineage>
</organism>
<feature type="domain" description="PROP1-like PPR" evidence="7">
    <location>
        <begin position="1016"/>
        <end position="1168"/>
    </location>
</feature>
<keyword evidence="2" id="KW-0677">Repeat</keyword>
<feature type="compositionally biased region" description="Pro residues" evidence="6">
    <location>
        <begin position="195"/>
        <end position="209"/>
    </location>
</feature>
<keyword evidence="9" id="KW-1185">Reference proteome</keyword>
<dbReference type="PANTHER" id="PTHR47447:SF24">
    <property type="entry name" value="PENTATRICOPEPTIDE REPEAT-CONTAINING PROTEIN"/>
    <property type="match status" value="1"/>
</dbReference>
<dbReference type="FunCoup" id="A0A0C3FID6">
    <property type="interactions" value="164"/>
</dbReference>